<dbReference type="PaxDb" id="3880-AES78351"/>
<dbReference type="AlphaFoldDB" id="G7L277"/>
<evidence type="ECO:0000313" key="1">
    <source>
        <dbReference type="EMBL" id="AES78351.1"/>
    </source>
</evidence>
<reference evidence="1 3" key="2">
    <citation type="journal article" date="2014" name="BMC Genomics">
        <title>An improved genome release (version Mt4.0) for the model legume Medicago truncatula.</title>
        <authorList>
            <person name="Tang H."/>
            <person name="Krishnakumar V."/>
            <person name="Bidwell S."/>
            <person name="Rosen B."/>
            <person name="Chan A."/>
            <person name="Zhou S."/>
            <person name="Gentzbittel L."/>
            <person name="Childs K.L."/>
            <person name="Yandell M."/>
            <person name="Gundlach H."/>
            <person name="Mayer K.F."/>
            <person name="Schwartz D.C."/>
            <person name="Town C.D."/>
        </authorList>
    </citation>
    <scope>GENOME REANNOTATION</scope>
    <source>
        <strain evidence="2 3">cv. Jemalong A17</strain>
    </source>
</reference>
<sequence length="117" mass="13372">MIWNFGAIIVGRNDVIHRNRENPNPPFGTEKEMLLHIEPHQLPITCLQVTLEPKRALPRRVETRETASSGEPITFDSRSEVSSSVLVWSWAVLVFFRWTRGCEVVEAIDLWNSGSTN</sequence>
<dbReference type="Proteomes" id="UP000002051">
    <property type="component" value="Unassembled WGS sequence"/>
</dbReference>
<reference evidence="2" key="3">
    <citation type="submission" date="2015-04" db="UniProtKB">
        <authorList>
            <consortium name="EnsemblPlants"/>
        </authorList>
    </citation>
    <scope>IDENTIFICATION</scope>
    <source>
        <strain evidence="2">cv. Jemalong A17</strain>
    </source>
</reference>
<accession>G7L277</accession>
<dbReference type="HOGENOM" id="CLU_2088451_0_0_1"/>
<reference evidence="1 3" key="1">
    <citation type="journal article" date="2011" name="Nature">
        <title>The Medicago genome provides insight into the evolution of rhizobial symbioses.</title>
        <authorList>
            <person name="Young N.D."/>
            <person name="Debelle F."/>
            <person name="Oldroyd G.E."/>
            <person name="Geurts R."/>
            <person name="Cannon S.B."/>
            <person name="Udvardi M.K."/>
            <person name="Benedito V.A."/>
            <person name="Mayer K.F."/>
            <person name="Gouzy J."/>
            <person name="Schoof H."/>
            <person name="Van de Peer Y."/>
            <person name="Proost S."/>
            <person name="Cook D.R."/>
            <person name="Meyers B.C."/>
            <person name="Spannagl M."/>
            <person name="Cheung F."/>
            <person name="De Mita S."/>
            <person name="Krishnakumar V."/>
            <person name="Gundlach H."/>
            <person name="Zhou S."/>
            <person name="Mudge J."/>
            <person name="Bharti A.K."/>
            <person name="Murray J.D."/>
            <person name="Naoumkina M.A."/>
            <person name="Rosen B."/>
            <person name="Silverstein K.A."/>
            <person name="Tang H."/>
            <person name="Rombauts S."/>
            <person name="Zhao P.X."/>
            <person name="Zhou P."/>
            <person name="Barbe V."/>
            <person name="Bardou P."/>
            <person name="Bechner M."/>
            <person name="Bellec A."/>
            <person name="Berger A."/>
            <person name="Berges H."/>
            <person name="Bidwell S."/>
            <person name="Bisseling T."/>
            <person name="Choisne N."/>
            <person name="Couloux A."/>
            <person name="Denny R."/>
            <person name="Deshpande S."/>
            <person name="Dai X."/>
            <person name="Doyle J.J."/>
            <person name="Dudez A.M."/>
            <person name="Farmer A.D."/>
            <person name="Fouteau S."/>
            <person name="Franken C."/>
            <person name="Gibelin C."/>
            <person name="Gish J."/>
            <person name="Goldstein S."/>
            <person name="Gonzalez A.J."/>
            <person name="Green P.J."/>
            <person name="Hallab A."/>
            <person name="Hartog M."/>
            <person name="Hua A."/>
            <person name="Humphray S.J."/>
            <person name="Jeong D.H."/>
            <person name="Jing Y."/>
            <person name="Jocker A."/>
            <person name="Kenton S.M."/>
            <person name="Kim D.J."/>
            <person name="Klee K."/>
            <person name="Lai H."/>
            <person name="Lang C."/>
            <person name="Lin S."/>
            <person name="Macmil S.L."/>
            <person name="Magdelenat G."/>
            <person name="Matthews L."/>
            <person name="McCorrison J."/>
            <person name="Monaghan E.L."/>
            <person name="Mun J.H."/>
            <person name="Najar F.Z."/>
            <person name="Nicholson C."/>
            <person name="Noirot C."/>
            <person name="O'Bleness M."/>
            <person name="Paule C.R."/>
            <person name="Poulain J."/>
            <person name="Prion F."/>
            <person name="Qin B."/>
            <person name="Qu C."/>
            <person name="Retzel E.F."/>
            <person name="Riddle C."/>
            <person name="Sallet E."/>
            <person name="Samain S."/>
            <person name="Samson N."/>
            <person name="Sanders I."/>
            <person name="Saurat O."/>
            <person name="Scarpelli C."/>
            <person name="Schiex T."/>
            <person name="Segurens B."/>
            <person name="Severin A.J."/>
            <person name="Sherrier D.J."/>
            <person name="Shi R."/>
            <person name="Sims S."/>
            <person name="Singer S.R."/>
            <person name="Sinharoy S."/>
            <person name="Sterck L."/>
            <person name="Viollet A."/>
            <person name="Wang B.B."/>
            <person name="Wang K."/>
            <person name="Wang M."/>
            <person name="Wang X."/>
            <person name="Warfsmann J."/>
            <person name="Weissenbach J."/>
            <person name="White D.D."/>
            <person name="White J.D."/>
            <person name="Wiley G.B."/>
            <person name="Wincker P."/>
            <person name="Xing Y."/>
            <person name="Yang L."/>
            <person name="Yao Z."/>
            <person name="Ying F."/>
            <person name="Zhai J."/>
            <person name="Zhou L."/>
            <person name="Zuber A."/>
            <person name="Denarie J."/>
            <person name="Dixon R.A."/>
            <person name="May G.D."/>
            <person name="Schwartz D.C."/>
            <person name="Rogers J."/>
            <person name="Quetier F."/>
            <person name="Town C.D."/>
            <person name="Roe B.A."/>
        </authorList>
    </citation>
    <scope>NUCLEOTIDE SEQUENCE [LARGE SCALE GENOMIC DNA]</scope>
    <source>
        <strain evidence="1">A17</strain>
        <strain evidence="2 3">cv. Jemalong A17</strain>
    </source>
</reference>
<gene>
    <name evidence="1" type="ordered locus">MTR_7g028060</name>
</gene>
<dbReference type="EnsemblPlants" id="AES78351">
    <property type="protein sequence ID" value="AES78351"/>
    <property type="gene ID" value="MTR_7g028060"/>
</dbReference>
<proteinExistence type="predicted"/>
<evidence type="ECO:0000313" key="2">
    <source>
        <dbReference type="EnsemblPlants" id="AES78351"/>
    </source>
</evidence>
<organism evidence="1 3">
    <name type="scientific">Medicago truncatula</name>
    <name type="common">Barrel medic</name>
    <name type="synonym">Medicago tribuloides</name>
    <dbReference type="NCBI Taxonomy" id="3880"/>
    <lineage>
        <taxon>Eukaryota</taxon>
        <taxon>Viridiplantae</taxon>
        <taxon>Streptophyta</taxon>
        <taxon>Embryophyta</taxon>
        <taxon>Tracheophyta</taxon>
        <taxon>Spermatophyta</taxon>
        <taxon>Magnoliopsida</taxon>
        <taxon>eudicotyledons</taxon>
        <taxon>Gunneridae</taxon>
        <taxon>Pentapetalae</taxon>
        <taxon>rosids</taxon>
        <taxon>fabids</taxon>
        <taxon>Fabales</taxon>
        <taxon>Fabaceae</taxon>
        <taxon>Papilionoideae</taxon>
        <taxon>50 kb inversion clade</taxon>
        <taxon>NPAAA clade</taxon>
        <taxon>Hologalegina</taxon>
        <taxon>IRL clade</taxon>
        <taxon>Trifolieae</taxon>
        <taxon>Medicago</taxon>
    </lineage>
</organism>
<evidence type="ECO:0000313" key="3">
    <source>
        <dbReference type="Proteomes" id="UP000002051"/>
    </source>
</evidence>
<dbReference type="EMBL" id="CM001223">
    <property type="protein sequence ID" value="AES78351.1"/>
    <property type="molecule type" value="Genomic_DNA"/>
</dbReference>
<protein>
    <submittedName>
        <fullName evidence="1 2">Uncharacterized protein</fullName>
    </submittedName>
</protein>
<keyword evidence="3" id="KW-1185">Reference proteome</keyword>
<name>G7L277_MEDTR</name>